<dbReference type="PROSITE" id="PS51294">
    <property type="entry name" value="HTH_MYB"/>
    <property type="match status" value="1"/>
</dbReference>
<keyword evidence="6" id="KW-0539">Nucleus</keyword>
<evidence type="ECO:0000313" key="9">
    <source>
        <dbReference type="EMBL" id="KAI5066392.1"/>
    </source>
</evidence>
<evidence type="ECO:0000256" key="5">
    <source>
        <dbReference type="ARBA" id="ARBA00023163"/>
    </source>
</evidence>
<gene>
    <name evidence="9" type="ORF">GOP47_0019016</name>
</gene>
<name>A0A9D4UET4_ADICA</name>
<dbReference type="InterPro" id="IPR001005">
    <property type="entry name" value="SANT/Myb"/>
</dbReference>
<dbReference type="GO" id="GO:0003677">
    <property type="term" value="F:DNA binding"/>
    <property type="evidence" value="ECO:0007669"/>
    <property type="project" value="UniProtKB-KW"/>
</dbReference>
<feature type="domain" description="Myb-like" evidence="7">
    <location>
        <begin position="10"/>
        <end position="62"/>
    </location>
</feature>
<dbReference type="Pfam" id="PF00249">
    <property type="entry name" value="Myb_DNA-binding"/>
    <property type="match status" value="1"/>
</dbReference>
<keyword evidence="5" id="KW-0804">Transcription</keyword>
<dbReference type="InterPro" id="IPR017930">
    <property type="entry name" value="Myb_dom"/>
</dbReference>
<dbReference type="SUPFAM" id="SSF46689">
    <property type="entry name" value="Homeodomain-like"/>
    <property type="match status" value="1"/>
</dbReference>
<dbReference type="GO" id="GO:0005634">
    <property type="term" value="C:nucleus"/>
    <property type="evidence" value="ECO:0007669"/>
    <property type="project" value="UniProtKB-SubCell"/>
</dbReference>
<dbReference type="OrthoDB" id="2143914at2759"/>
<dbReference type="SMART" id="SM00717">
    <property type="entry name" value="SANT"/>
    <property type="match status" value="1"/>
</dbReference>
<feature type="domain" description="HTH myb-type" evidence="8">
    <location>
        <begin position="10"/>
        <end position="66"/>
    </location>
</feature>
<keyword evidence="2" id="KW-0677">Repeat</keyword>
<dbReference type="CDD" id="cd00167">
    <property type="entry name" value="SANT"/>
    <property type="match status" value="1"/>
</dbReference>
<evidence type="ECO:0000259" key="7">
    <source>
        <dbReference type="PROSITE" id="PS50090"/>
    </source>
</evidence>
<proteinExistence type="predicted"/>
<dbReference type="FunFam" id="1.10.10.60:FF:000047">
    <property type="entry name" value="Myb transcription factor"/>
    <property type="match status" value="1"/>
</dbReference>
<dbReference type="InterPro" id="IPR051953">
    <property type="entry name" value="Plant_SW-associated_TFs"/>
</dbReference>
<keyword evidence="3" id="KW-0805">Transcription regulation</keyword>
<dbReference type="PANTHER" id="PTHR47997">
    <property type="entry name" value="MYB DOMAIN PROTEIN 55"/>
    <property type="match status" value="1"/>
</dbReference>
<dbReference type="AlphaFoldDB" id="A0A9D4UET4"/>
<dbReference type="EMBL" id="JABFUD020000018">
    <property type="protein sequence ID" value="KAI5066392.1"/>
    <property type="molecule type" value="Genomic_DNA"/>
</dbReference>
<dbReference type="Proteomes" id="UP000886520">
    <property type="component" value="Chromosome 18"/>
</dbReference>
<comment type="caution">
    <text evidence="9">The sequence shown here is derived from an EMBL/GenBank/DDBJ whole genome shotgun (WGS) entry which is preliminary data.</text>
</comment>
<comment type="subcellular location">
    <subcellularLocation>
        <location evidence="1">Nucleus</location>
    </subcellularLocation>
</comment>
<dbReference type="InterPro" id="IPR009057">
    <property type="entry name" value="Homeodomain-like_sf"/>
</dbReference>
<evidence type="ECO:0000256" key="3">
    <source>
        <dbReference type="ARBA" id="ARBA00023015"/>
    </source>
</evidence>
<dbReference type="PANTHER" id="PTHR47997:SF75">
    <property type="entry name" value="MYB DOMAIN PROTEIN 55"/>
    <property type="match status" value="1"/>
</dbReference>
<dbReference type="PROSITE" id="PS50090">
    <property type="entry name" value="MYB_LIKE"/>
    <property type="match status" value="1"/>
</dbReference>
<evidence type="ECO:0000313" key="10">
    <source>
        <dbReference type="Proteomes" id="UP000886520"/>
    </source>
</evidence>
<evidence type="ECO:0000256" key="6">
    <source>
        <dbReference type="ARBA" id="ARBA00023242"/>
    </source>
</evidence>
<reference evidence="9" key="1">
    <citation type="submission" date="2021-01" db="EMBL/GenBank/DDBJ databases">
        <title>Adiantum capillus-veneris genome.</title>
        <authorList>
            <person name="Fang Y."/>
            <person name="Liao Q."/>
        </authorList>
    </citation>
    <scope>NUCLEOTIDE SEQUENCE</scope>
    <source>
        <strain evidence="9">H3</strain>
        <tissue evidence="9">Leaf</tissue>
    </source>
</reference>
<protein>
    <submittedName>
        <fullName evidence="9">Uncharacterized protein</fullName>
    </submittedName>
</protein>
<evidence type="ECO:0000259" key="8">
    <source>
        <dbReference type="PROSITE" id="PS51294"/>
    </source>
</evidence>
<dbReference type="Gene3D" id="1.10.10.60">
    <property type="entry name" value="Homeodomain-like"/>
    <property type="match status" value="1"/>
</dbReference>
<organism evidence="9 10">
    <name type="scientific">Adiantum capillus-veneris</name>
    <name type="common">Maidenhair fern</name>
    <dbReference type="NCBI Taxonomy" id="13818"/>
    <lineage>
        <taxon>Eukaryota</taxon>
        <taxon>Viridiplantae</taxon>
        <taxon>Streptophyta</taxon>
        <taxon>Embryophyta</taxon>
        <taxon>Tracheophyta</taxon>
        <taxon>Polypodiopsida</taxon>
        <taxon>Polypodiidae</taxon>
        <taxon>Polypodiales</taxon>
        <taxon>Pteridineae</taxon>
        <taxon>Pteridaceae</taxon>
        <taxon>Vittarioideae</taxon>
        <taxon>Adiantum</taxon>
    </lineage>
</organism>
<evidence type="ECO:0000256" key="2">
    <source>
        <dbReference type="ARBA" id="ARBA00022737"/>
    </source>
</evidence>
<evidence type="ECO:0000256" key="4">
    <source>
        <dbReference type="ARBA" id="ARBA00023125"/>
    </source>
</evidence>
<accession>A0A9D4UET4</accession>
<evidence type="ECO:0000256" key="1">
    <source>
        <dbReference type="ARBA" id="ARBA00004123"/>
    </source>
</evidence>
<keyword evidence="4" id="KW-0238">DNA-binding</keyword>
<sequence length="142" mass="16537">MGRAHMCCQKQKLRKGLWSPEEDEKLISFIAKHGHGCWSSLPKQAGLQRCGKSCRLRWINYLRPDLKRGMFSPSEEKLIFDLHAILGNRARRNILVKYLSVRWVGALSQLHSVAYCIDHEYWGMNVNQLDEEVVDNFDHVVE</sequence>
<keyword evidence="10" id="KW-1185">Reference proteome</keyword>